<keyword evidence="2" id="KW-1185">Reference proteome</keyword>
<evidence type="ECO:0000313" key="1">
    <source>
        <dbReference type="EMBL" id="KAK3764977.1"/>
    </source>
</evidence>
<name>A0AAE0Z8Y2_9GAST</name>
<protein>
    <submittedName>
        <fullName evidence="1">Uncharacterized protein</fullName>
    </submittedName>
</protein>
<dbReference type="Proteomes" id="UP001283361">
    <property type="component" value="Unassembled WGS sequence"/>
</dbReference>
<comment type="caution">
    <text evidence="1">The sequence shown here is derived from an EMBL/GenBank/DDBJ whole genome shotgun (WGS) entry which is preliminary data.</text>
</comment>
<sequence>MAGLVRPDSKAELTPTEVAVNPVIYRPEILGHIDLIDVERKLIEARLGTRVNPSTFTSDFPFFLICDSLIPVNFVLSRTRMALDMASFARIPSIPSRVPCDKVCKMFELRGLIIRSPFQTNLQPRAWLGDVVETGQANPKLFCSYG</sequence>
<reference evidence="1" key="1">
    <citation type="journal article" date="2023" name="G3 (Bethesda)">
        <title>A reference genome for the long-term kleptoplast-retaining sea slug Elysia crispata morphotype clarki.</title>
        <authorList>
            <person name="Eastman K.E."/>
            <person name="Pendleton A.L."/>
            <person name="Shaikh M.A."/>
            <person name="Suttiyut T."/>
            <person name="Ogas R."/>
            <person name="Tomko P."/>
            <person name="Gavelis G."/>
            <person name="Widhalm J.R."/>
            <person name="Wisecaver J.H."/>
        </authorList>
    </citation>
    <scope>NUCLEOTIDE SEQUENCE</scope>
    <source>
        <strain evidence="1">ECLA1</strain>
    </source>
</reference>
<accession>A0AAE0Z8Y2</accession>
<proteinExistence type="predicted"/>
<gene>
    <name evidence="1" type="ORF">RRG08_011064</name>
</gene>
<organism evidence="1 2">
    <name type="scientific">Elysia crispata</name>
    <name type="common">lettuce slug</name>
    <dbReference type="NCBI Taxonomy" id="231223"/>
    <lineage>
        <taxon>Eukaryota</taxon>
        <taxon>Metazoa</taxon>
        <taxon>Spiralia</taxon>
        <taxon>Lophotrochozoa</taxon>
        <taxon>Mollusca</taxon>
        <taxon>Gastropoda</taxon>
        <taxon>Heterobranchia</taxon>
        <taxon>Euthyneura</taxon>
        <taxon>Panpulmonata</taxon>
        <taxon>Sacoglossa</taxon>
        <taxon>Placobranchoidea</taxon>
        <taxon>Plakobranchidae</taxon>
        <taxon>Elysia</taxon>
    </lineage>
</organism>
<dbReference type="AlphaFoldDB" id="A0AAE0Z8Y2"/>
<evidence type="ECO:0000313" key="2">
    <source>
        <dbReference type="Proteomes" id="UP001283361"/>
    </source>
</evidence>
<dbReference type="EMBL" id="JAWDGP010004362">
    <property type="protein sequence ID" value="KAK3764977.1"/>
    <property type="molecule type" value="Genomic_DNA"/>
</dbReference>